<feature type="domain" description="Conserved Oligomeric Golgi complex subunit 6 C-terminal" evidence="13">
    <location>
        <begin position="203"/>
        <end position="690"/>
    </location>
</feature>
<evidence type="ECO:0000259" key="12">
    <source>
        <dbReference type="Pfam" id="PF06419"/>
    </source>
</evidence>
<dbReference type="InParanoid" id="A0A1V8SSF8"/>
<dbReference type="Pfam" id="PF06419">
    <property type="entry name" value="COG6_N"/>
    <property type="match status" value="1"/>
</dbReference>
<keyword evidence="5 10" id="KW-0653">Protein transport</keyword>
<comment type="function">
    <text evidence="10">Acts as component of the peripheral membrane COG complex that is involved in intra-Golgi protein trafficking. COG is located at the cis-Golgi, and regulates tethering of retrograde intra-Golgi vesicles and possibly a number of other membrane trafficking events.</text>
</comment>
<evidence type="ECO:0000256" key="3">
    <source>
        <dbReference type="ARBA" id="ARBA00020973"/>
    </source>
</evidence>
<gene>
    <name evidence="14" type="ORF">B0A48_12414</name>
</gene>
<evidence type="ECO:0000313" key="14">
    <source>
        <dbReference type="EMBL" id="OQO01941.1"/>
    </source>
</evidence>
<evidence type="ECO:0000256" key="10">
    <source>
        <dbReference type="RuleBase" id="RU365075"/>
    </source>
</evidence>
<dbReference type="GO" id="GO:0000139">
    <property type="term" value="C:Golgi membrane"/>
    <property type="evidence" value="ECO:0007669"/>
    <property type="project" value="UniProtKB-SubCell"/>
</dbReference>
<dbReference type="EMBL" id="NAJO01000029">
    <property type="protein sequence ID" value="OQO01941.1"/>
    <property type="molecule type" value="Genomic_DNA"/>
</dbReference>
<comment type="function">
    <text evidence="9">Acts as a component of the peripheral membrane COG complex that is involved in intra-Golgi protein trafficking. COG is located at the cis-Golgi, and regulates tethering of retrograde intra-Golgi vesicles and possibly a number of other membrane trafficking events.</text>
</comment>
<comment type="caution">
    <text evidence="14">The sequence shown here is derived from an EMBL/GenBank/DDBJ whole genome shotgun (WGS) entry which is preliminary data.</text>
</comment>
<evidence type="ECO:0000256" key="11">
    <source>
        <dbReference type="SAM" id="MobiDB-lite"/>
    </source>
</evidence>
<proteinExistence type="inferred from homology"/>
<name>A0A1V8SSF8_9PEZI</name>
<protein>
    <recommendedName>
        <fullName evidence="3 10">Conserved oligomeric Golgi complex subunit 6</fullName>
        <shortName evidence="10">COG complex subunit 6</shortName>
    </recommendedName>
    <alternativeName>
        <fullName evidence="8 10">Component of oligomeric Golgi complex 6</fullName>
    </alternativeName>
</protein>
<dbReference type="InterPro" id="IPR010490">
    <property type="entry name" value="COG6"/>
</dbReference>
<evidence type="ECO:0000256" key="7">
    <source>
        <dbReference type="ARBA" id="ARBA00023136"/>
    </source>
</evidence>
<evidence type="ECO:0000256" key="1">
    <source>
        <dbReference type="ARBA" id="ARBA00004395"/>
    </source>
</evidence>
<sequence length="691" mass="77142">MATSYFHDRSAGRPSDGVLSPQTPSTPSLPRSNALQTRIAAVLSASYADLEIRDTLNIIGQRHLSNSADTRRNLRLDVQDELIQCNGEIVQDFGQVANQLKRIGAAISSLNDTCAQMRRHINAASRDSKPMLDEADTLMKGKAEIDEKTRLHCAFTKHFVINDTDLLTLTSMNEPVNDDFFRVLTRIKKLHADSQVLFGFEDQRLGLEILDSSSKQLNAAFQKLYRWVQREFKTLDLENPQISSAIRRALRVLAERPTLFRNCIDAFAEARETIMSNNFYAALTGAPVDPDHPVMGKAIELSAHDPLRYVSDMLAWSHSATVSEREALEVLFISEGNEIAKNIQAGIESEPWTRAADDEDTEVFDPRKALDELTDRGLAGVFRQIGQRTEQVIQSHEDAVLAYKISNLVHFYTTIFTSVLGPDSSLLSTLSPLADTALRSFRSLIRDNIAALHVDSSVSPSDHTTPDFLLDALSTLTTLMQSYDTSAAADTDLERRREGIRDVLEEALDPYLSACENVTKRLRNPGKLVFALNCLVATETTLKRYAFADRSKELRGKIEAHLDELVEVVHLFLGHESGLDPLRDSVASPEDVPANMEKLATAARQLDAFLPSASDDARGLLEQLEDKAIVRRVVEDACERFVEDFEEVEGWVLEADEKHANQVNGDAEEEDEVMFRDLFPRTSGEVRVLLS</sequence>
<dbReference type="OrthoDB" id="272987at2759"/>
<dbReference type="Proteomes" id="UP000192596">
    <property type="component" value="Unassembled WGS sequence"/>
</dbReference>
<keyword evidence="7 10" id="KW-0472">Membrane</keyword>
<evidence type="ECO:0000259" key="13">
    <source>
        <dbReference type="Pfam" id="PF20653"/>
    </source>
</evidence>
<evidence type="ECO:0000313" key="15">
    <source>
        <dbReference type="Proteomes" id="UP000192596"/>
    </source>
</evidence>
<feature type="compositionally biased region" description="Basic and acidic residues" evidence="11">
    <location>
        <begin position="1"/>
        <end position="11"/>
    </location>
</feature>
<keyword evidence="6 10" id="KW-0333">Golgi apparatus</keyword>
<dbReference type="InterPro" id="IPR048368">
    <property type="entry name" value="COG6_N"/>
</dbReference>
<dbReference type="GO" id="GO:0017119">
    <property type="term" value="C:Golgi transport complex"/>
    <property type="evidence" value="ECO:0007669"/>
    <property type="project" value="UniProtKB-UniRule"/>
</dbReference>
<comment type="similarity">
    <text evidence="2 10">Belongs to the COG6 family.</text>
</comment>
<dbReference type="AlphaFoldDB" id="A0A1V8SSF8"/>
<comment type="subcellular location">
    <subcellularLocation>
        <location evidence="1 10">Golgi apparatus membrane</location>
        <topology evidence="1 10">Peripheral membrane protein</topology>
    </subcellularLocation>
</comment>
<dbReference type="InterPro" id="IPR048369">
    <property type="entry name" value="COG6_C"/>
</dbReference>
<feature type="region of interest" description="Disordered" evidence="11">
    <location>
        <begin position="1"/>
        <end position="32"/>
    </location>
</feature>
<feature type="compositionally biased region" description="Low complexity" evidence="11">
    <location>
        <begin position="19"/>
        <end position="32"/>
    </location>
</feature>
<dbReference type="FunCoup" id="A0A1V8SSF8">
    <property type="interactions" value="464"/>
</dbReference>
<accession>A0A1V8SSF8</accession>
<comment type="subunit">
    <text evidence="10">Component of the conserved oligomeric Golgi complex.</text>
</comment>
<organism evidence="14 15">
    <name type="scientific">Cryoendolithus antarcticus</name>
    <dbReference type="NCBI Taxonomy" id="1507870"/>
    <lineage>
        <taxon>Eukaryota</taxon>
        <taxon>Fungi</taxon>
        <taxon>Dikarya</taxon>
        <taxon>Ascomycota</taxon>
        <taxon>Pezizomycotina</taxon>
        <taxon>Dothideomycetes</taxon>
        <taxon>Dothideomycetidae</taxon>
        <taxon>Cladosporiales</taxon>
        <taxon>Cladosporiaceae</taxon>
        <taxon>Cryoendolithus</taxon>
    </lineage>
</organism>
<dbReference type="PANTHER" id="PTHR21506">
    <property type="entry name" value="COMPONENT OF OLIGOMERIC GOLGI COMPLEX 6"/>
    <property type="match status" value="1"/>
</dbReference>
<dbReference type="GO" id="GO:0006891">
    <property type="term" value="P:intra-Golgi vesicle-mediated transport"/>
    <property type="evidence" value="ECO:0007669"/>
    <property type="project" value="UniProtKB-UniRule"/>
</dbReference>
<reference evidence="15" key="1">
    <citation type="submission" date="2017-03" db="EMBL/GenBank/DDBJ databases">
        <title>Genomes of endolithic fungi from Antarctica.</title>
        <authorList>
            <person name="Coleine C."/>
            <person name="Masonjones S."/>
            <person name="Stajich J.E."/>
        </authorList>
    </citation>
    <scope>NUCLEOTIDE SEQUENCE [LARGE SCALE GENOMIC DNA]</scope>
    <source>
        <strain evidence="15">CCFEE 5527</strain>
    </source>
</reference>
<evidence type="ECO:0000256" key="6">
    <source>
        <dbReference type="ARBA" id="ARBA00023034"/>
    </source>
</evidence>
<dbReference type="STRING" id="1507870.A0A1V8SSF8"/>
<evidence type="ECO:0000256" key="9">
    <source>
        <dbReference type="ARBA" id="ARBA00043873"/>
    </source>
</evidence>
<dbReference type="PANTHER" id="PTHR21506:SF0">
    <property type="entry name" value="CONSERVED OLIGOMERIC GOLGI COMPLEX SUBUNIT 6"/>
    <property type="match status" value="1"/>
</dbReference>
<evidence type="ECO:0000256" key="2">
    <source>
        <dbReference type="ARBA" id="ARBA00011023"/>
    </source>
</evidence>
<evidence type="ECO:0000256" key="8">
    <source>
        <dbReference type="ARBA" id="ARBA00031348"/>
    </source>
</evidence>
<evidence type="ECO:0000256" key="4">
    <source>
        <dbReference type="ARBA" id="ARBA00022448"/>
    </source>
</evidence>
<dbReference type="GO" id="GO:0015031">
    <property type="term" value="P:protein transport"/>
    <property type="evidence" value="ECO:0007669"/>
    <property type="project" value="UniProtKB-KW"/>
</dbReference>
<evidence type="ECO:0000256" key="5">
    <source>
        <dbReference type="ARBA" id="ARBA00022927"/>
    </source>
</evidence>
<dbReference type="SMART" id="SM01087">
    <property type="entry name" value="COG6"/>
    <property type="match status" value="1"/>
</dbReference>
<keyword evidence="15" id="KW-1185">Reference proteome</keyword>
<feature type="domain" description="Conserved oligomeric complex COG6 N-terminal" evidence="12">
    <location>
        <begin position="61"/>
        <end position="171"/>
    </location>
</feature>
<dbReference type="Pfam" id="PF20653">
    <property type="entry name" value="COG6_C"/>
    <property type="match status" value="1"/>
</dbReference>
<keyword evidence="4 10" id="KW-0813">Transport</keyword>